<dbReference type="InterPro" id="IPR051172">
    <property type="entry name" value="Chlamydia_OmcB"/>
</dbReference>
<dbReference type="NCBIfam" id="TIGR01451">
    <property type="entry name" value="B_ant_repeat"/>
    <property type="match status" value="2"/>
</dbReference>
<dbReference type="InterPro" id="IPR055354">
    <property type="entry name" value="DUF7507"/>
</dbReference>
<dbReference type="PANTHER" id="PTHR34819">
    <property type="entry name" value="LARGE CYSTEINE-RICH PERIPLASMIC PROTEIN OMCB"/>
    <property type="match status" value="1"/>
</dbReference>
<sequence>MNKSDTIRLCQILLNVPIPKTLVYDSKILTGYDGDTKKNIVTYSASNMTQKPTADATVMIKAPKLAIDKSVNQQTVSIGDKISYTVKASNTGNVALKNPYIVDTLPEGMEKPSNIRINLENNTSLTLSESQANANADGQYYLWNNDTRQLTVYLSSTKNLKSNYTASVYYDSKLLTGTDKEIKTNTAQLFGENDNGDNPKDSAPITVIGKPKLGIVKEASPTKVKVGEVVNYTVTLSNTGNAYAEKPIIKDILPEGMEKPENILLKGGFNLPIEEGSTNSNKWGEYYEWDEGTRTLTVYISQTDNQAPNSNRVLTYSSKVVQGTAGELKTNVATGSAANTTDKPSDKATVTIDRTMIWLHVKQEVVNKQNSVVLPTTGSLNLKNVDVANVSNQISESSMIIPSYKADTNQAFKTVAFIWNEEYEGYLPEVRIPELYTYSGYQLTTVEQTHQSVKRVNKLIPVIDYYTNSEYWLTVYIEPKISSDGPPFYNWDYKINDFGNIKFN</sequence>
<feature type="domain" description="DUF11" evidence="1">
    <location>
        <begin position="213"/>
        <end position="339"/>
    </location>
</feature>
<dbReference type="RefSeq" id="WP_111246922.1">
    <property type="nucleotide sequence ID" value="NZ_PIEU01000003.1"/>
</dbReference>
<protein>
    <recommendedName>
        <fullName evidence="5">DUF11 domain-containing protein</fullName>
    </recommendedName>
</protein>
<dbReference type="Pfam" id="PF01345">
    <property type="entry name" value="DUF11"/>
    <property type="match status" value="1"/>
</dbReference>
<dbReference type="NCBIfam" id="TIGR04226">
    <property type="entry name" value="RrgB_K2N_iso_D2"/>
    <property type="match status" value="1"/>
</dbReference>
<dbReference type="Proteomes" id="UP000249828">
    <property type="component" value="Unassembled WGS sequence"/>
</dbReference>
<dbReference type="EMBL" id="PIEU01000003">
    <property type="protein sequence ID" value="PZL77473.1"/>
    <property type="molecule type" value="Genomic_DNA"/>
</dbReference>
<name>A0A2W4A931_9ENTE</name>
<evidence type="ECO:0000313" key="3">
    <source>
        <dbReference type="EMBL" id="PZL77473.1"/>
    </source>
</evidence>
<dbReference type="AlphaFoldDB" id="A0A2W4A931"/>
<feature type="domain" description="DUF7507" evidence="2">
    <location>
        <begin position="62"/>
        <end position="129"/>
    </location>
</feature>
<keyword evidence="4" id="KW-1185">Reference proteome</keyword>
<evidence type="ECO:0000259" key="2">
    <source>
        <dbReference type="Pfam" id="PF24346"/>
    </source>
</evidence>
<dbReference type="InterPro" id="IPR001434">
    <property type="entry name" value="OmcB-like_DUF11"/>
</dbReference>
<comment type="caution">
    <text evidence="3">The sequence shown here is derived from an EMBL/GenBank/DDBJ whole genome shotgun (WGS) entry which is preliminary data.</text>
</comment>
<dbReference type="PANTHER" id="PTHR34819:SF3">
    <property type="entry name" value="CELL SURFACE PROTEIN"/>
    <property type="match status" value="1"/>
</dbReference>
<evidence type="ECO:0000259" key="1">
    <source>
        <dbReference type="Pfam" id="PF01345"/>
    </source>
</evidence>
<reference evidence="3 4" key="1">
    <citation type="submission" date="2017-11" db="EMBL/GenBank/DDBJ databases">
        <title>Draft genome sequence of Enterococcus plantarum TRW2 strain isolated from lettuce.</title>
        <authorList>
            <person name="Kim E.B."/>
            <person name="Marco M.L."/>
            <person name="Williams T.R."/>
            <person name="You I.H."/>
        </authorList>
    </citation>
    <scope>NUCLEOTIDE SEQUENCE [LARGE SCALE GENOMIC DNA]</scope>
    <source>
        <strain evidence="3 4">TRW2</strain>
    </source>
</reference>
<dbReference type="Gene3D" id="2.60.40.740">
    <property type="match status" value="1"/>
</dbReference>
<evidence type="ECO:0008006" key="5">
    <source>
        <dbReference type="Google" id="ProtNLM"/>
    </source>
</evidence>
<dbReference type="InterPro" id="IPR026466">
    <property type="entry name" value="Fim_isopep_form_D2_dom"/>
</dbReference>
<accession>A0A2W4A931</accession>
<proteinExistence type="predicted"/>
<gene>
    <name evidence="3" type="ORF">CI088_01340</name>
</gene>
<dbReference type="Pfam" id="PF24346">
    <property type="entry name" value="DUF7507"/>
    <property type="match status" value="1"/>
</dbReference>
<evidence type="ECO:0000313" key="4">
    <source>
        <dbReference type="Proteomes" id="UP000249828"/>
    </source>
</evidence>
<dbReference type="InterPro" id="IPR047589">
    <property type="entry name" value="DUF11_rpt"/>
</dbReference>
<organism evidence="3 4">
    <name type="scientific">Enterococcus plantarum</name>
    <dbReference type="NCBI Taxonomy" id="1077675"/>
    <lineage>
        <taxon>Bacteria</taxon>
        <taxon>Bacillati</taxon>
        <taxon>Bacillota</taxon>
        <taxon>Bacilli</taxon>
        <taxon>Lactobacillales</taxon>
        <taxon>Enterococcaceae</taxon>
        <taxon>Enterococcus</taxon>
    </lineage>
</organism>